<accession>A0A1F7I9I4</accession>
<dbReference type="PROSITE" id="PS51257">
    <property type="entry name" value="PROKAR_LIPOPROTEIN"/>
    <property type="match status" value="1"/>
</dbReference>
<dbReference type="STRING" id="1802056.A2954_00130"/>
<dbReference type="EMBL" id="MGAG01000031">
    <property type="protein sequence ID" value="OGK40016.1"/>
    <property type="molecule type" value="Genomic_DNA"/>
</dbReference>
<protein>
    <recommendedName>
        <fullName evidence="3">Lipoprotein</fullName>
    </recommendedName>
</protein>
<evidence type="ECO:0000313" key="1">
    <source>
        <dbReference type="EMBL" id="OGK40016.1"/>
    </source>
</evidence>
<evidence type="ECO:0000313" key="2">
    <source>
        <dbReference type="Proteomes" id="UP000177698"/>
    </source>
</evidence>
<evidence type="ECO:0008006" key="3">
    <source>
        <dbReference type="Google" id="ProtNLM"/>
    </source>
</evidence>
<sequence length="137" mass="15620">MEKIKYDWRKLKRNILGLILITVACRPVYSKEPLIIRTDSPLYLIYTYEAGHFPSCPPTDSYALITQPIYIKFGDRGFDQYGDLKILPSGEINLGMGPPDYSINDGSKITAIEFVEANGVNNRVVKCDNKLWFARLK</sequence>
<organism evidence="1 2">
    <name type="scientific">Candidatus Roizmanbacteria bacterium RIFCSPLOWO2_01_FULL_37_12</name>
    <dbReference type="NCBI Taxonomy" id="1802056"/>
    <lineage>
        <taxon>Bacteria</taxon>
        <taxon>Candidatus Roizmaniibacteriota</taxon>
    </lineage>
</organism>
<proteinExistence type="predicted"/>
<dbReference type="AlphaFoldDB" id="A0A1F7I9I4"/>
<name>A0A1F7I9I4_9BACT</name>
<comment type="caution">
    <text evidence="1">The sequence shown here is derived from an EMBL/GenBank/DDBJ whole genome shotgun (WGS) entry which is preliminary data.</text>
</comment>
<reference evidence="1 2" key="1">
    <citation type="journal article" date="2016" name="Nat. Commun.">
        <title>Thousands of microbial genomes shed light on interconnected biogeochemical processes in an aquifer system.</title>
        <authorList>
            <person name="Anantharaman K."/>
            <person name="Brown C.T."/>
            <person name="Hug L.A."/>
            <person name="Sharon I."/>
            <person name="Castelle C.J."/>
            <person name="Probst A.J."/>
            <person name="Thomas B.C."/>
            <person name="Singh A."/>
            <person name="Wilkins M.J."/>
            <person name="Karaoz U."/>
            <person name="Brodie E.L."/>
            <person name="Williams K.H."/>
            <person name="Hubbard S.S."/>
            <person name="Banfield J.F."/>
        </authorList>
    </citation>
    <scope>NUCLEOTIDE SEQUENCE [LARGE SCALE GENOMIC DNA]</scope>
</reference>
<gene>
    <name evidence="1" type="ORF">A2954_00130</name>
</gene>
<dbReference type="Proteomes" id="UP000177698">
    <property type="component" value="Unassembled WGS sequence"/>
</dbReference>